<dbReference type="Pfam" id="PF01764">
    <property type="entry name" value="Lipase_3"/>
    <property type="match status" value="1"/>
</dbReference>
<name>K0R3Z6_THAOC</name>
<accession>K0R3Z6</accession>
<dbReference type="InterPro" id="IPR029058">
    <property type="entry name" value="AB_hydrolase_fold"/>
</dbReference>
<dbReference type="GO" id="GO:0006629">
    <property type="term" value="P:lipid metabolic process"/>
    <property type="evidence" value="ECO:0007669"/>
    <property type="project" value="UniProtKB-KW"/>
</dbReference>
<gene>
    <name evidence="5" type="ORF">THAOC_35044</name>
</gene>
<dbReference type="EMBL" id="AGNL01047836">
    <property type="protein sequence ID" value="EJK46294.1"/>
    <property type="molecule type" value="Genomic_DNA"/>
</dbReference>
<dbReference type="InterPro" id="IPR033556">
    <property type="entry name" value="PLA"/>
</dbReference>
<evidence type="ECO:0000256" key="1">
    <source>
        <dbReference type="ARBA" id="ARBA00022801"/>
    </source>
</evidence>
<sequence>MIDQIPELYQASSTEGARRGISEDDMMDLSYPTLRKSLEPVESPISMMLMEDPSASAESDDLLDGSRRLSAINRLCSSLAPLSPFGRRQSQKLAGPPVSSDVDCHLASVVGDSESTLPCPSSVSPTPSPSPNFSPSSPTSPQSLPTLPNLEFKISSSELDPSQFQLEIPDRESVLLCARLCQFLRSNKNANPFDFDQNLRTCTGGIEIVKERFLTHSVGDTSIHVLVVSSEKLRQVFVCCSVDGDEQLAKKSLRYASSNELPGKGNIQALAAVVETSICSGLEERIFSELDRLDRPFFDIVFTGHSIGACISTLESARYADIHAELRISSQVFGCPRIGGDDLRAYVHALPNLRVFRVESGHDCTVQLPAGREWMSVGHCIQIGSNSECKAYRFDKVVIPKAKIMLRTPLEISRGKAEHKIDSYVGNLIKVEKWAKDYSCTHGKGVVVDNEKREMA</sequence>
<dbReference type="Proteomes" id="UP000266841">
    <property type="component" value="Unassembled WGS sequence"/>
</dbReference>
<keyword evidence="6" id="KW-1185">Reference proteome</keyword>
<evidence type="ECO:0000313" key="6">
    <source>
        <dbReference type="Proteomes" id="UP000266841"/>
    </source>
</evidence>
<feature type="compositionally biased region" description="Low complexity" evidence="3">
    <location>
        <begin position="133"/>
        <end position="147"/>
    </location>
</feature>
<dbReference type="Gene3D" id="3.40.50.1820">
    <property type="entry name" value="alpha/beta hydrolase"/>
    <property type="match status" value="1"/>
</dbReference>
<dbReference type="SUPFAM" id="SSF53474">
    <property type="entry name" value="alpha/beta-Hydrolases"/>
    <property type="match status" value="1"/>
</dbReference>
<evidence type="ECO:0000256" key="3">
    <source>
        <dbReference type="SAM" id="MobiDB-lite"/>
    </source>
</evidence>
<evidence type="ECO:0000313" key="5">
    <source>
        <dbReference type="EMBL" id="EJK46294.1"/>
    </source>
</evidence>
<dbReference type="PANTHER" id="PTHR31828:SF1">
    <property type="entry name" value="PHOSPHOLIPASE A1-IIGAMMA"/>
    <property type="match status" value="1"/>
</dbReference>
<proteinExistence type="predicted"/>
<feature type="domain" description="Fungal lipase-type" evidence="4">
    <location>
        <begin position="281"/>
        <end position="370"/>
    </location>
</feature>
<feature type="compositionally biased region" description="Low complexity" evidence="3">
    <location>
        <begin position="115"/>
        <end position="125"/>
    </location>
</feature>
<dbReference type="OrthoDB" id="2123913at2759"/>
<feature type="region of interest" description="Disordered" evidence="3">
    <location>
        <begin position="114"/>
        <end position="147"/>
    </location>
</feature>
<dbReference type="AlphaFoldDB" id="K0R3Z6"/>
<dbReference type="GO" id="GO:0008970">
    <property type="term" value="F:phospholipase A1 activity"/>
    <property type="evidence" value="ECO:0007669"/>
    <property type="project" value="InterPro"/>
</dbReference>
<dbReference type="InterPro" id="IPR002921">
    <property type="entry name" value="Fungal_lipase-type"/>
</dbReference>
<reference evidence="5 6" key="1">
    <citation type="journal article" date="2012" name="Genome Biol.">
        <title>Genome and low-iron response of an oceanic diatom adapted to chronic iron limitation.</title>
        <authorList>
            <person name="Lommer M."/>
            <person name="Specht M."/>
            <person name="Roy A.S."/>
            <person name="Kraemer L."/>
            <person name="Andreson R."/>
            <person name="Gutowska M.A."/>
            <person name="Wolf J."/>
            <person name="Bergner S.V."/>
            <person name="Schilhabel M.B."/>
            <person name="Klostermeier U.C."/>
            <person name="Beiko R.G."/>
            <person name="Rosenstiel P."/>
            <person name="Hippler M."/>
            <person name="Laroche J."/>
        </authorList>
    </citation>
    <scope>NUCLEOTIDE SEQUENCE [LARGE SCALE GENOMIC DNA]</scope>
    <source>
        <strain evidence="5 6">CCMP1005</strain>
    </source>
</reference>
<evidence type="ECO:0000259" key="4">
    <source>
        <dbReference type="Pfam" id="PF01764"/>
    </source>
</evidence>
<organism evidence="5 6">
    <name type="scientific">Thalassiosira oceanica</name>
    <name type="common">Marine diatom</name>
    <dbReference type="NCBI Taxonomy" id="159749"/>
    <lineage>
        <taxon>Eukaryota</taxon>
        <taxon>Sar</taxon>
        <taxon>Stramenopiles</taxon>
        <taxon>Ochrophyta</taxon>
        <taxon>Bacillariophyta</taxon>
        <taxon>Coscinodiscophyceae</taxon>
        <taxon>Thalassiosirophycidae</taxon>
        <taxon>Thalassiosirales</taxon>
        <taxon>Thalassiosiraceae</taxon>
        <taxon>Thalassiosira</taxon>
    </lineage>
</organism>
<keyword evidence="2" id="KW-0443">Lipid metabolism</keyword>
<keyword evidence="1" id="KW-0378">Hydrolase</keyword>
<feature type="region of interest" description="Disordered" evidence="3">
    <location>
        <begin position="1"/>
        <end position="25"/>
    </location>
</feature>
<evidence type="ECO:0000256" key="2">
    <source>
        <dbReference type="ARBA" id="ARBA00023098"/>
    </source>
</evidence>
<protein>
    <recommendedName>
        <fullName evidence="4">Fungal lipase-type domain-containing protein</fullName>
    </recommendedName>
</protein>
<dbReference type="PANTHER" id="PTHR31828">
    <property type="entry name" value="PHOSPHOLIPASE A1-IIGAMMA"/>
    <property type="match status" value="1"/>
</dbReference>
<comment type="caution">
    <text evidence="5">The sequence shown here is derived from an EMBL/GenBank/DDBJ whole genome shotgun (WGS) entry which is preliminary data.</text>
</comment>